<accession>A0A3B0TDU8</accession>
<keyword evidence="2" id="KW-0472">Membrane</keyword>
<feature type="transmembrane region" description="Helical" evidence="2">
    <location>
        <begin position="68"/>
        <end position="88"/>
    </location>
</feature>
<protein>
    <submittedName>
        <fullName evidence="3">Uncharacterized protein</fullName>
    </submittedName>
</protein>
<reference evidence="3" key="1">
    <citation type="submission" date="2018-06" db="EMBL/GenBank/DDBJ databases">
        <authorList>
            <person name="Zhirakovskaya E."/>
        </authorList>
    </citation>
    <scope>NUCLEOTIDE SEQUENCE</scope>
</reference>
<evidence type="ECO:0000256" key="2">
    <source>
        <dbReference type="SAM" id="Phobius"/>
    </source>
</evidence>
<dbReference type="AlphaFoldDB" id="A0A3B0TDU8"/>
<sequence length="132" mass="14175">MARPLHSKRHSAEGPALPVPARETGPFRFRLIAHSIACAVALILATGLATAGTTLAMNAPPLPLVNTAAFVFLLAATVVSGSIVVAFWRHLLIGLAPPQVRTHRASRRPWRAPPPRPLAPGRQRPARPMRNI</sequence>
<feature type="region of interest" description="Disordered" evidence="1">
    <location>
        <begin position="99"/>
        <end position="132"/>
    </location>
</feature>
<evidence type="ECO:0000313" key="3">
    <source>
        <dbReference type="EMBL" id="VAW12632.1"/>
    </source>
</evidence>
<gene>
    <name evidence="3" type="ORF">MNBD_ALPHA09-1886</name>
</gene>
<organism evidence="3">
    <name type="scientific">hydrothermal vent metagenome</name>
    <dbReference type="NCBI Taxonomy" id="652676"/>
    <lineage>
        <taxon>unclassified sequences</taxon>
        <taxon>metagenomes</taxon>
        <taxon>ecological metagenomes</taxon>
    </lineage>
</organism>
<feature type="compositionally biased region" description="Low complexity" evidence="1">
    <location>
        <begin position="119"/>
        <end position="132"/>
    </location>
</feature>
<evidence type="ECO:0000256" key="1">
    <source>
        <dbReference type="SAM" id="MobiDB-lite"/>
    </source>
</evidence>
<proteinExistence type="predicted"/>
<feature type="compositionally biased region" description="Basic residues" evidence="1">
    <location>
        <begin position="101"/>
        <end position="110"/>
    </location>
</feature>
<keyword evidence="2" id="KW-1133">Transmembrane helix</keyword>
<name>A0A3B0TDU8_9ZZZZ</name>
<dbReference type="EMBL" id="UOEM01000049">
    <property type="protein sequence ID" value="VAW12632.1"/>
    <property type="molecule type" value="Genomic_DNA"/>
</dbReference>
<keyword evidence="2" id="KW-0812">Transmembrane</keyword>
<feature type="transmembrane region" description="Helical" evidence="2">
    <location>
        <begin position="31"/>
        <end position="56"/>
    </location>
</feature>